<organism evidence="2">
    <name type="scientific">viral metagenome</name>
    <dbReference type="NCBI Taxonomy" id="1070528"/>
    <lineage>
        <taxon>unclassified sequences</taxon>
        <taxon>metagenomes</taxon>
        <taxon>organismal metagenomes</taxon>
    </lineage>
</organism>
<protein>
    <recommendedName>
        <fullName evidence="3">GxxExxY protein</fullName>
    </recommendedName>
</protein>
<dbReference type="EMBL" id="MN740728">
    <property type="protein sequence ID" value="QHS80950.1"/>
    <property type="molecule type" value="Genomic_DNA"/>
</dbReference>
<proteinExistence type="predicted"/>
<reference evidence="2" key="1">
    <citation type="journal article" date="2020" name="Nature">
        <title>Giant virus diversity and host interactions through global metagenomics.</title>
        <authorList>
            <person name="Schulz F."/>
            <person name="Roux S."/>
            <person name="Paez-Espino D."/>
            <person name="Jungbluth S."/>
            <person name="Walsh D.A."/>
            <person name="Denef V.J."/>
            <person name="McMahon K.D."/>
            <person name="Konstantinidis K.T."/>
            <person name="Eloe-Fadrosh E.A."/>
            <person name="Kyrpides N.C."/>
            <person name="Woyke T."/>
        </authorList>
    </citation>
    <scope>NUCLEOTIDE SEQUENCE</scope>
    <source>
        <strain evidence="2">GVMAG-S-1101161-73</strain>
    </source>
</reference>
<feature type="compositionally biased region" description="Acidic residues" evidence="1">
    <location>
        <begin position="222"/>
        <end position="233"/>
    </location>
</feature>
<accession>A0A6C0AND2</accession>
<evidence type="ECO:0000256" key="1">
    <source>
        <dbReference type="SAM" id="MobiDB-lite"/>
    </source>
</evidence>
<feature type="region of interest" description="Disordered" evidence="1">
    <location>
        <begin position="214"/>
        <end position="233"/>
    </location>
</feature>
<dbReference type="InterPro" id="IPR026350">
    <property type="entry name" value="GxxExxY"/>
</dbReference>
<name>A0A6C0AND2_9ZZZZ</name>
<evidence type="ECO:0008006" key="3">
    <source>
        <dbReference type="Google" id="ProtNLM"/>
    </source>
</evidence>
<dbReference type="AlphaFoldDB" id="A0A6C0AND2"/>
<evidence type="ECO:0000313" key="2">
    <source>
        <dbReference type="EMBL" id="QHS80950.1"/>
    </source>
</evidence>
<sequence>MVKCSICKQDGHNKSKCPSVPREAPAPLNTVQVSDSIAIMLPQEVREKLSRLSGLCGEVAGGLGKGHVEAHYQQALCVELQEAGIRYVAEEVMPIIYKGRPLGGTCNARLDVMLHNFLPFIFELKSVPSRICAIHQWQLVRYMTHKDVPFGAVVNFNQSESGPLEVQFIVKQEGIHWLYDPLRQTGRPLVDFGMSLPVSVNLVTTVSHNGPVSASVDSLTTETEDEWSWSEDE</sequence>
<dbReference type="NCBIfam" id="TIGR04256">
    <property type="entry name" value="GxxExxY"/>
    <property type="match status" value="1"/>
</dbReference>
<dbReference type="Pfam" id="PF13366">
    <property type="entry name" value="PDDEXK_3"/>
    <property type="match status" value="1"/>
</dbReference>